<dbReference type="GO" id="GO:0030010">
    <property type="term" value="P:establishment of cell polarity"/>
    <property type="evidence" value="ECO:0007669"/>
    <property type="project" value="TreeGrafter"/>
</dbReference>
<keyword evidence="1" id="KW-1185">Reference proteome</keyword>
<dbReference type="GO" id="GO:0005813">
    <property type="term" value="C:centrosome"/>
    <property type="evidence" value="ECO:0007669"/>
    <property type="project" value="InterPro"/>
</dbReference>
<dbReference type="InParanoid" id="A0A6P8H6V9"/>
<dbReference type="PANTHER" id="PTHR34343">
    <property type="entry name" value="SEROLOGICALLY DEFINED COLON CANCER ANTIGEN 8"/>
    <property type="match status" value="1"/>
</dbReference>
<evidence type="ECO:0000313" key="2">
    <source>
        <dbReference type="RefSeq" id="XP_031552129.1"/>
    </source>
</evidence>
<dbReference type="GO" id="GO:0007098">
    <property type="term" value="P:centrosome cycle"/>
    <property type="evidence" value="ECO:0007669"/>
    <property type="project" value="InterPro"/>
</dbReference>
<dbReference type="RefSeq" id="XP_031552129.1">
    <property type="nucleotide sequence ID" value="XM_031696269.1"/>
</dbReference>
<reference evidence="2" key="1">
    <citation type="submission" date="2025-08" db="UniProtKB">
        <authorList>
            <consortium name="RefSeq"/>
        </authorList>
    </citation>
    <scope>IDENTIFICATION</scope>
</reference>
<dbReference type="KEGG" id="aten:116289371"/>
<dbReference type="GO" id="GO:0035148">
    <property type="term" value="P:tube formation"/>
    <property type="evidence" value="ECO:0007669"/>
    <property type="project" value="TreeGrafter"/>
</dbReference>
<name>A0A6P8H6V9_ACTTE</name>
<feature type="non-terminal residue" evidence="2">
    <location>
        <position position="160"/>
    </location>
</feature>
<dbReference type="Proteomes" id="UP000515163">
    <property type="component" value="Unplaced"/>
</dbReference>
<dbReference type="GO" id="GO:0001764">
    <property type="term" value="P:neuron migration"/>
    <property type="evidence" value="ECO:0007669"/>
    <property type="project" value="TreeGrafter"/>
</dbReference>
<sequence length="160" mass="18275">MVDLDDSVTNNRKTVHNKASESLDYLRYALDSPVSSPTNDDSYSKAVSRLKHLLHRYNHYQQKEPLHVPATSQNLPGDPSGFIPDPDELTELLNRHYSVVQHLQAKVDFLKDSLGSLKQKTNLICKENQSLLEQLKSKTIDQLMNNKDLEGTRRTTYNDP</sequence>
<dbReference type="GO" id="GO:0005814">
    <property type="term" value="C:centriole"/>
    <property type="evidence" value="ECO:0007669"/>
    <property type="project" value="TreeGrafter"/>
</dbReference>
<proteinExistence type="predicted"/>
<dbReference type="PANTHER" id="PTHR34343:SF1">
    <property type="entry name" value="SEROLOGICALLY DEFINED COLON CANCER ANTIGEN 8"/>
    <property type="match status" value="1"/>
</dbReference>
<dbReference type="InterPro" id="IPR031887">
    <property type="entry name" value="SDCCAG8"/>
</dbReference>
<evidence type="ECO:0000313" key="1">
    <source>
        <dbReference type="Proteomes" id="UP000515163"/>
    </source>
</evidence>
<dbReference type="Pfam" id="PF15964">
    <property type="entry name" value="CCCAP"/>
    <property type="match status" value="1"/>
</dbReference>
<accession>A0A6P8H6V9</accession>
<organism evidence="1 2">
    <name type="scientific">Actinia tenebrosa</name>
    <name type="common">Australian red waratah sea anemone</name>
    <dbReference type="NCBI Taxonomy" id="6105"/>
    <lineage>
        <taxon>Eukaryota</taxon>
        <taxon>Metazoa</taxon>
        <taxon>Cnidaria</taxon>
        <taxon>Anthozoa</taxon>
        <taxon>Hexacorallia</taxon>
        <taxon>Actiniaria</taxon>
        <taxon>Actiniidae</taxon>
        <taxon>Actinia</taxon>
    </lineage>
</organism>
<gene>
    <name evidence="2" type="primary">LOC116289371</name>
</gene>
<dbReference type="GeneID" id="116289371"/>
<dbReference type="AlphaFoldDB" id="A0A6P8H6V9"/>
<protein>
    <submittedName>
        <fullName evidence="2">Uncharacterized protein LOC116289371</fullName>
    </submittedName>
</protein>